<sequence length="76" mass="9066">MFYKRRETKTGKIRFEVGDSYKDPLTGKWKTASVSYYKDTSSARKKAEFELQEKLKIYSMLLNQKLMSRQYSPLKI</sequence>
<evidence type="ECO:0000313" key="2">
    <source>
        <dbReference type="Proteomes" id="UP000069526"/>
    </source>
</evidence>
<dbReference type="AlphaFoldDB" id="A0A0Z8PB73"/>
<protein>
    <submittedName>
        <fullName evidence="1">Integrase</fullName>
    </submittedName>
</protein>
<accession>A0A0Z8PB73</accession>
<name>A0A0Z8PB73_STRSU</name>
<evidence type="ECO:0000313" key="1">
    <source>
        <dbReference type="EMBL" id="CYW42500.1"/>
    </source>
</evidence>
<gene>
    <name evidence="1" type="ORF">ERS132539_01573</name>
</gene>
<organism evidence="1 2">
    <name type="scientific">Streptococcus suis</name>
    <dbReference type="NCBI Taxonomy" id="1307"/>
    <lineage>
        <taxon>Bacteria</taxon>
        <taxon>Bacillati</taxon>
        <taxon>Bacillota</taxon>
        <taxon>Bacilli</taxon>
        <taxon>Lactobacillales</taxon>
        <taxon>Streptococcaceae</taxon>
        <taxon>Streptococcus</taxon>
    </lineage>
</organism>
<proteinExistence type="predicted"/>
<reference evidence="1 2" key="1">
    <citation type="submission" date="2016-02" db="EMBL/GenBank/DDBJ databases">
        <authorList>
            <consortium name="Pathogen Informatics"/>
        </authorList>
    </citation>
    <scope>NUCLEOTIDE SEQUENCE [LARGE SCALE GENOMIC DNA]</scope>
    <source>
        <strain evidence="1 2">SS1013</strain>
    </source>
</reference>
<dbReference type="EMBL" id="FIJK01000040">
    <property type="protein sequence ID" value="CYW42500.1"/>
    <property type="molecule type" value="Genomic_DNA"/>
</dbReference>
<dbReference type="Proteomes" id="UP000069526">
    <property type="component" value="Unassembled WGS sequence"/>
</dbReference>